<dbReference type="RefSeq" id="WP_029163199.1">
    <property type="nucleotide sequence ID" value="NZ_CP009933.1"/>
</dbReference>
<evidence type="ECO:0000256" key="1">
    <source>
        <dbReference type="ARBA" id="ARBA00024353"/>
    </source>
</evidence>
<sequence length="109" mass="12391">MKISCEIIKDLLPLYYDGVCSNESKALVEEHLTFCNNCKVELQAMEDALPINKSEQNLKEAEAVQKLSKIWKRGMTKSLLKGIFSTILIIALFLLILYIFLGFKIVPKP</sequence>
<evidence type="ECO:0000256" key="2">
    <source>
        <dbReference type="ARBA" id="ARBA00024438"/>
    </source>
</evidence>
<dbReference type="InterPro" id="IPR041916">
    <property type="entry name" value="Anti_sigma_zinc_sf"/>
</dbReference>
<dbReference type="AlphaFoldDB" id="A0A0E3M799"/>
<accession>A0A0E3M799</accession>
<evidence type="ECO:0000259" key="4">
    <source>
        <dbReference type="Pfam" id="PF13490"/>
    </source>
</evidence>
<keyword evidence="3" id="KW-1133">Transmembrane helix</keyword>
<dbReference type="InterPro" id="IPR027383">
    <property type="entry name" value="Znf_put"/>
</dbReference>
<keyword evidence="6" id="KW-1185">Reference proteome</keyword>
<keyword evidence="3" id="KW-0472">Membrane</keyword>
<comment type="similarity">
    <text evidence="1">Belongs to the zinc-associated anti-sigma factor (ZAS) superfamily. Anti-sigma-W factor family.</text>
</comment>
<dbReference type="STRING" id="1548.CSCA_0397"/>
<dbReference type="Gene3D" id="1.10.10.1320">
    <property type="entry name" value="Anti-sigma factor, zinc-finger domain"/>
    <property type="match status" value="1"/>
</dbReference>
<feature type="domain" description="Putative zinc-finger" evidence="4">
    <location>
        <begin position="5"/>
        <end position="38"/>
    </location>
</feature>
<dbReference type="KEGG" id="csq:CSCA_0397"/>
<keyword evidence="3" id="KW-0812">Transmembrane</keyword>
<feature type="transmembrane region" description="Helical" evidence="3">
    <location>
        <begin position="79"/>
        <end position="101"/>
    </location>
</feature>
<gene>
    <name evidence="5" type="ORF">CSCA_0397</name>
</gene>
<protein>
    <recommendedName>
        <fullName evidence="2">Anti-sigma-W factor RsiW</fullName>
    </recommendedName>
</protein>
<dbReference type="Proteomes" id="UP000033115">
    <property type="component" value="Chromosome"/>
</dbReference>
<proteinExistence type="inferred from homology"/>
<evidence type="ECO:0000313" key="5">
    <source>
        <dbReference type="EMBL" id="AKA67522.1"/>
    </source>
</evidence>
<dbReference type="HOGENOM" id="CLU_2166872_0_0_9"/>
<name>A0A0E3M799_CLOSL</name>
<evidence type="ECO:0000256" key="3">
    <source>
        <dbReference type="SAM" id="Phobius"/>
    </source>
</evidence>
<dbReference type="Pfam" id="PF13490">
    <property type="entry name" value="zf-HC2"/>
    <property type="match status" value="1"/>
</dbReference>
<dbReference type="EMBL" id="CP009933">
    <property type="protein sequence ID" value="AKA67522.1"/>
    <property type="molecule type" value="Genomic_DNA"/>
</dbReference>
<evidence type="ECO:0000313" key="6">
    <source>
        <dbReference type="Proteomes" id="UP000033115"/>
    </source>
</evidence>
<organism evidence="5 6">
    <name type="scientific">Clostridium scatologenes</name>
    <dbReference type="NCBI Taxonomy" id="1548"/>
    <lineage>
        <taxon>Bacteria</taxon>
        <taxon>Bacillati</taxon>
        <taxon>Bacillota</taxon>
        <taxon>Clostridia</taxon>
        <taxon>Eubacteriales</taxon>
        <taxon>Clostridiaceae</taxon>
        <taxon>Clostridium</taxon>
    </lineage>
</organism>
<reference evidence="5 6" key="1">
    <citation type="journal article" date="2015" name="J. Biotechnol.">
        <title>Complete genome sequence of a malodorant-producing acetogen, Clostridium scatologenes ATCC 25775(T).</title>
        <authorList>
            <person name="Zhu Z."/>
            <person name="Guo T."/>
            <person name="Zheng H."/>
            <person name="Song T."/>
            <person name="Ouyang P."/>
            <person name="Xie J."/>
        </authorList>
    </citation>
    <scope>NUCLEOTIDE SEQUENCE [LARGE SCALE GENOMIC DNA]</scope>
    <source>
        <strain evidence="5 6">ATCC 25775</strain>
    </source>
</reference>